<name>G9QPS2_9BACI</name>
<evidence type="ECO:0000313" key="6">
    <source>
        <dbReference type="Proteomes" id="UP000011747"/>
    </source>
</evidence>
<protein>
    <recommendedName>
        <fullName evidence="3">Nucleotidase</fullName>
        <ecNumber evidence="3">3.1.3.-</ecNumber>
    </recommendedName>
</protein>
<evidence type="ECO:0000256" key="2">
    <source>
        <dbReference type="ARBA" id="ARBA00022801"/>
    </source>
</evidence>
<dbReference type="Pfam" id="PF06941">
    <property type="entry name" value="NT5C"/>
    <property type="match status" value="1"/>
</dbReference>
<dbReference type="PIRSF" id="PIRSF021362">
    <property type="entry name" value="UCP021362_HAD"/>
    <property type="match status" value="1"/>
</dbReference>
<dbReference type="SUPFAM" id="SSF56784">
    <property type="entry name" value="HAD-like"/>
    <property type="match status" value="1"/>
</dbReference>
<comment type="similarity">
    <text evidence="1 3">Belongs to the 5'(3')-deoxyribonucleotidase family.</text>
</comment>
<dbReference type="HOGENOM" id="CLU_118515_0_0_9"/>
<dbReference type="PANTHER" id="PTHR35134">
    <property type="entry name" value="NUCLEOTIDASE YQFW-RELATED"/>
    <property type="match status" value="1"/>
</dbReference>
<dbReference type="PANTHER" id="PTHR35134:SF2">
    <property type="entry name" value="NUCLEOTIDASE YQFW-RELATED"/>
    <property type="match status" value="1"/>
</dbReference>
<organism evidence="5 6">
    <name type="scientific">Bacillus smithii 7_3_47FAA</name>
    <dbReference type="NCBI Taxonomy" id="665952"/>
    <lineage>
        <taxon>Bacteria</taxon>
        <taxon>Bacillati</taxon>
        <taxon>Bacillota</taxon>
        <taxon>Bacilli</taxon>
        <taxon>Bacillales</taxon>
        <taxon>Bacillaceae</taxon>
        <taxon>Bacillus</taxon>
    </lineage>
</organism>
<accession>G9QPS2</accession>
<dbReference type="PATRIC" id="fig|665952.3.peg.3181"/>
<dbReference type="GO" id="GO:0009264">
    <property type="term" value="P:deoxyribonucleotide catabolic process"/>
    <property type="evidence" value="ECO:0007669"/>
    <property type="project" value="InterPro"/>
</dbReference>
<comment type="caution">
    <text evidence="5">The sequence shown here is derived from an EMBL/GenBank/DDBJ whole genome shotgun (WGS) entry which is preliminary data.</text>
</comment>
<dbReference type="EMBL" id="ACWF01000156">
    <property type="protein sequence ID" value="EHL73713.1"/>
    <property type="molecule type" value="Genomic_DNA"/>
</dbReference>
<dbReference type="RefSeq" id="WP_003355371.1">
    <property type="nucleotide sequence ID" value="NZ_JH414764.1"/>
</dbReference>
<evidence type="ECO:0000256" key="4">
    <source>
        <dbReference type="PIRSR" id="PIRSR610708-1"/>
    </source>
</evidence>
<dbReference type="InterPro" id="IPR052419">
    <property type="entry name" value="5_3-deoxyribonucleotidase-like"/>
</dbReference>
<feature type="active site" description="Proton donor" evidence="4">
    <location>
        <position position="11"/>
    </location>
</feature>
<reference evidence="5 6" key="1">
    <citation type="submission" date="2011-09" db="EMBL/GenBank/DDBJ databases">
        <title>The Genome Sequence of Bacillus smithii 7_3_47FAA.</title>
        <authorList>
            <consortium name="The Broad Institute Genome Sequencing Platform"/>
            <person name="Earl A."/>
            <person name="Ward D."/>
            <person name="Feldgarden M."/>
            <person name="Gevers D."/>
            <person name="Daigneault M."/>
            <person name="Strauss J."/>
            <person name="Allen-Vercoe E."/>
            <person name="Young S.K."/>
            <person name="Zeng Q."/>
            <person name="Gargeya S."/>
            <person name="Fitzgerald M."/>
            <person name="Haas B."/>
            <person name="Abouelleil A."/>
            <person name="Alvarado L."/>
            <person name="Arachchi H.M."/>
            <person name="Berlin A."/>
            <person name="Brown A."/>
            <person name="Chapman S.B."/>
            <person name="Chen Z."/>
            <person name="Dunbar C."/>
            <person name="Freedman E."/>
            <person name="Gearin G."/>
            <person name="Goldberg J."/>
            <person name="Griggs A."/>
            <person name="Gujja S."/>
            <person name="Heiman D."/>
            <person name="Howarth C."/>
            <person name="Larson L."/>
            <person name="Lui A."/>
            <person name="MacDonald P.J.P."/>
            <person name="Montmayeur A."/>
            <person name="Murphy C."/>
            <person name="Neiman D."/>
            <person name="Pearson M."/>
            <person name="Priest M."/>
            <person name="Roberts A."/>
            <person name="Saif S."/>
            <person name="Shea T."/>
            <person name="Shenoy N."/>
            <person name="Sisk P."/>
            <person name="Stolte C."/>
            <person name="Sykes S."/>
            <person name="Wortman J."/>
            <person name="Nusbaum C."/>
            <person name="Birren B."/>
        </authorList>
    </citation>
    <scope>NUCLEOTIDE SEQUENCE [LARGE SCALE GENOMIC DNA]</scope>
    <source>
        <strain evidence="5 6">7_3_47FAA</strain>
    </source>
</reference>
<proteinExistence type="inferred from homology"/>
<dbReference type="Gene3D" id="3.40.50.1000">
    <property type="entry name" value="HAD superfamily/HAD-like"/>
    <property type="match status" value="1"/>
</dbReference>
<dbReference type="EC" id="3.1.3.-" evidence="3"/>
<feature type="active site" description="Nucleophile" evidence="4">
    <location>
        <position position="9"/>
    </location>
</feature>
<dbReference type="AlphaFoldDB" id="G9QPS2"/>
<dbReference type="InterPro" id="IPR036412">
    <property type="entry name" value="HAD-like_sf"/>
</dbReference>
<gene>
    <name evidence="5" type="ORF">HMPREF1015_00289</name>
</gene>
<dbReference type="InterPro" id="IPR009206">
    <property type="entry name" value="Nucleotidase_putative"/>
</dbReference>
<keyword evidence="2 3" id="KW-0378">Hydrolase</keyword>
<dbReference type="GO" id="GO:0008253">
    <property type="term" value="F:5'-nucleotidase activity"/>
    <property type="evidence" value="ECO:0007669"/>
    <property type="project" value="InterPro"/>
</dbReference>
<evidence type="ECO:0000313" key="5">
    <source>
        <dbReference type="EMBL" id="EHL73713.1"/>
    </source>
</evidence>
<dbReference type="InterPro" id="IPR010708">
    <property type="entry name" value="5'(3')-deoxyribonucleotidase"/>
</dbReference>
<keyword evidence="6" id="KW-1185">Reference proteome</keyword>
<sequence length="187" mass="22019">MKQKRFGIDIDGTVTSPDSLIPFINQDFQLNITLKDITKYDLTEALNIPEDIFNKWYTEKEPLIYKLSPIAEGAKEVLTEWKKRFQLFFISARGDHVFDITKKWFEENDILYDHIELIGTHHKIEAAKKHEVDIFFEDKHDNAVSIHKELDIPVILFNTPYNQEPVPKGVMRVDSWKEANDIVKRLF</sequence>
<evidence type="ECO:0000256" key="1">
    <source>
        <dbReference type="ARBA" id="ARBA00009589"/>
    </source>
</evidence>
<dbReference type="InterPro" id="IPR023214">
    <property type="entry name" value="HAD_sf"/>
</dbReference>
<evidence type="ECO:0000256" key="3">
    <source>
        <dbReference type="PIRNR" id="PIRNR021362"/>
    </source>
</evidence>
<dbReference type="Proteomes" id="UP000011747">
    <property type="component" value="Unassembled WGS sequence"/>
</dbReference>